<dbReference type="Proteomes" id="UP000660708">
    <property type="component" value="Unassembled WGS sequence"/>
</dbReference>
<protein>
    <submittedName>
        <fullName evidence="1">Uncharacterized protein</fullName>
    </submittedName>
</protein>
<reference evidence="1 2" key="1">
    <citation type="submission" date="2015-06" db="EMBL/GenBank/DDBJ databases">
        <title>Genome sequence of Pseudoalteromonas peptidolytica.</title>
        <authorList>
            <person name="Xie B.-B."/>
            <person name="Rong J.-C."/>
            <person name="Qin Q.-L."/>
            <person name="Zhang Y.-Z."/>
        </authorList>
    </citation>
    <scope>NUCLEOTIDE SEQUENCE [LARGE SCALE GENOMIC DNA]</scope>
    <source>
        <strain evidence="1 2">F12-50-A1</strain>
    </source>
</reference>
<comment type="caution">
    <text evidence="1">The sequence shown here is derived from an EMBL/GenBank/DDBJ whole genome shotgun (WGS) entry which is preliminary data.</text>
</comment>
<organism evidence="1 2">
    <name type="scientific">Pseudoalteromonas peptidolytica F12-50-A1</name>
    <dbReference type="NCBI Taxonomy" id="1315280"/>
    <lineage>
        <taxon>Bacteria</taxon>
        <taxon>Pseudomonadati</taxon>
        <taxon>Pseudomonadota</taxon>
        <taxon>Gammaproteobacteria</taxon>
        <taxon>Alteromonadales</taxon>
        <taxon>Pseudoalteromonadaceae</taxon>
        <taxon>Pseudoalteromonas</taxon>
    </lineage>
</organism>
<name>A0A8I0T5F3_9GAMM</name>
<sequence>MMILDKMKCAQELKHILAYKSDYYGDEIDSNGNKRLENLCNWYKMLD</sequence>
<accession>A0A8I0T5F3</accession>
<evidence type="ECO:0000313" key="1">
    <source>
        <dbReference type="EMBL" id="MBE0348000.1"/>
    </source>
</evidence>
<evidence type="ECO:0000313" key="2">
    <source>
        <dbReference type="Proteomes" id="UP000660708"/>
    </source>
</evidence>
<gene>
    <name evidence="1" type="ORF">PPEP_a4404</name>
</gene>
<dbReference type="AlphaFoldDB" id="A0A8I0T5F3"/>
<dbReference type="EMBL" id="AQHF01000029">
    <property type="protein sequence ID" value="MBE0348000.1"/>
    <property type="molecule type" value="Genomic_DNA"/>
</dbReference>
<keyword evidence="2" id="KW-1185">Reference proteome</keyword>
<proteinExistence type="predicted"/>